<organism evidence="7 8">
    <name type="scientific">Candidatus Falkowbacteria bacterium RIFOXYC2_FULL_48_21</name>
    <dbReference type="NCBI Taxonomy" id="1798005"/>
    <lineage>
        <taxon>Bacteria</taxon>
        <taxon>Candidatus Falkowiibacteriota</taxon>
    </lineage>
</organism>
<evidence type="ECO:0000256" key="1">
    <source>
        <dbReference type="ARBA" id="ARBA00010396"/>
    </source>
</evidence>
<protein>
    <recommendedName>
        <fullName evidence="6">Ribosomal RNA small subunit methyltransferase H</fullName>
        <ecNumber evidence="6">2.1.1.199</ecNumber>
    </recommendedName>
    <alternativeName>
        <fullName evidence="6">16S rRNA m(4)C1402 methyltransferase</fullName>
    </alternativeName>
    <alternativeName>
        <fullName evidence="6">rRNA (cytosine-N(4)-)-methyltransferase RsmH</fullName>
    </alternativeName>
</protein>
<comment type="similarity">
    <text evidence="1 6">Belongs to the methyltransferase superfamily. RsmH family.</text>
</comment>
<dbReference type="Gene3D" id="3.40.50.150">
    <property type="entry name" value="Vaccinia Virus protein VP39"/>
    <property type="match status" value="1"/>
</dbReference>
<dbReference type="InterPro" id="IPR002903">
    <property type="entry name" value="RsmH"/>
</dbReference>
<keyword evidence="3 6" id="KW-0489">Methyltransferase</keyword>
<dbReference type="SUPFAM" id="SSF53335">
    <property type="entry name" value="S-adenosyl-L-methionine-dependent methyltransferases"/>
    <property type="match status" value="1"/>
</dbReference>
<dbReference type="GO" id="GO:0071424">
    <property type="term" value="F:rRNA (cytosine-N4-)-methyltransferase activity"/>
    <property type="evidence" value="ECO:0007669"/>
    <property type="project" value="UniProtKB-UniRule"/>
</dbReference>
<accession>A0A1F5TFE9</accession>
<evidence type="ECO:0000313" key="7">
    <source>
        <dbReference type="EMBL" id="OGF37476.1"/>
    </source>
</evidence>
<evidence type="ECO:0000313" key="8">
    <source>
        <dbReference type="Proteomes" id="UP000178656"/>
    </source>
</evidence>
<dbReference type="PIRSF" id="PIRSF004486">
    <property type="entry name" value="MraW"/>
    <property type="match status" value="1"/>
</dbReference>
<dbReference type="SUPFAM" id="SSF81799">
    <property type="entry name" value="Putative methyltransferase TM0872, insert domain"/>
    <property type="match status" value="1"/>
</dbReference>
<reference evidence="7 8" key="1">
    <citation type="journal article" date="2016" name="Nat. Commun.">
        <title>Thousands of microbial genomes shed light on interconnected biogeochemical processes in an aquifer system.</title>
        <authorList>
            <person name="Anantharaman K."/>
            <person name="Brown C.T."/>
            <person name="Hug L.A."/>
            <person name="Sharon I."/>
            <person name="Castelle C.J."/>
            <person name="Probst A.J."/>
            <person name="Thomas B.C."/>
            <person name="Singh A."/>
            <person name="Wilkins M.J."/>
            <person name="Karaoz U."/>
            <person name="Brodie E.L."/>
            <person name="Williams K.H."/>
            <person name="Hubbard S.S."/>
            <person name="Banfield J.F."/>
        </authorList>
    </citation>
    <scope>NUCLEOTIDE SEQUENCE [LARGE SCALE GENOMIC DNA]</scope>
</reference>
<dbReference type="NCBIfam" id="TIGR00006">
    <property type="entry name" value="16S rRNA (cytosine(1402)-N(4))-methyltransferase RsmH"/>
    <property type="match status" value="1"/>
</dbReference>
<dbReference type="Pfam" id="PF01795">
    <property type="entry name" value="Methyltransf_5"/>
    <property type="match status" value="1"/>
</dbReference>
<keyword evidence="5 6" id="KW-0949">S-adenosyl-L-methionine</keyword>
<gene>
    <name evidence="6" type="primary">rsmH</name>
    <name evidence="7" type="ORF">A2482_05090</name>
</gene>
<comment type="catalytic activity">
    <reaction evidence="6">
        <text>cytidine(1402) in 16S rRNA + S-adenosyl-L-methionine = N(4)-methylcytidine(1402) in 16S rRNA + S-adenosyl-L-homocysteine + H(+)</text>
        <dbReference type="Rhea" id="RHEA:42928"/>
        <dbReference type="Rhea" id="RHEA-COMP:10286"/>
        <dbReference type="Rhea" id="RHEA-COMP:10287"/>
        <dbReference type="ChEBI" id="CHEBI:15378"/>
        <dbReference type="ChEBI" id="CHEBI:57856"/>
        <dbReference type="ChEBI" id="CHEBI:59789"/>
        <dbReference type="ChEBI" id="CHEBI:74506"/>
        <dbReference type="ChEBI" id="CHEBI:82748"/>
        <dbReference type="EC" id="2.1.1.199"/>
    </reaction>
</comment>
<dbReference type="Gene3D" id="1.10.150.170">
    <property type="entry name" value="Putative methyltransferase TM0872, insert domain"/>
    <property type="match status" value="1"/>
</dbReference>
<dbReference type="PANTHER" id="PTHR11265">
    <property type="entry name" value="S-ADENOSYL-METHYLTRANSFERASE MRAW"/>
    <property type="match status" value="1"/>
</dbReference>
<keyword evidence="2 6" id="KW-0698">rRNA processing</keyword>
<evidence type="ECO:0000256" key="3">
    <source>
        <dbReference type="ARBA" id="ARBA00022603"/>
    </source>
</evidence>
<dbReference type="InterPro" id="IPR023397">
    <property type="entry name" value="SAM-dep_MeTrfase_MraW_recog"/>
</dbReference>
<comment type="function">
    <text evidence="6">Specifically methylates the N4 position of cytidine in position 1402 (C1402) of 16S rRNA.</text>
</comment>
<evidence type="ECO:0000256" key="4">
    <source>
        <dbReference type="ARBA" id="ARBA00022679"/>
    </source>
</evidence>
<evidence type="ECO:0000256" key="6">
    <source>
        <dbReference type="HAMAP-Rule" id="MF_01007"/>
    </source>
</evidence>
<feature type="binding site" evidence="6">
    <location>
        <position position="79"/>
    </location>
    <ligand>
        <name>S-adenosyl-L-methionine</name>
        <dbReference type="ChEBI" id="CHEBI:59789"/>
    </ligand>
</feature>
<feature type="binding site" evidence="6">
    <location>
        <position position="52"/>
    </location>
    <ligand>
        <name>S-adenosyl-L-methionine</name>
        <dbReference type="ChEBI" id="CHEBI:59789"/>
    </ligand>
</feature>
<feature type="binding site" evidence="6">
    <location>
        <position position="107"/>
    </location>
    <ligand>
        <name>S-adenosyl-L-methionine</name>
        <dbReference type="ChEBI" id="CHEBI:59789"/>
    </ligand>
</feature>
<sequence>MIYHKPVLADEVVQSLDPRPGRNYIDCTVGGGGHAEKILAATEPDGKLLGLDWDGEAVNRAGERLARYGRRAMLVQSSYTKIKEVVYDKKFNSFHGILLDLGLSSDQLQNSRRGFSFQVNEPLDMRFAPGENELTAAQILNEWPEGEIEVILRENANERNARKIARAIVEQRKTKKFASTLDLTQLVMNVVPPRFGRARINPATKTFQALRMAVNDEIGNIQKFLSAVMEIMPSGCRLSVITFHSIEDRVVKDFFKLNSRDCLCPPEIPVCRCGHKAQLKLITHKPITPSEKEVQENFRARSAKLRVVEKT</sequence>
<feature type="binding site" evidence="6">
    <location>
        <begin position="32"/>
        <end position="34"/>
    </location>
    <ligand>
        <name>S-adenosyl-L-methionine</name>
        <dbReference type="ChEBI" id="CHEBI:59789"/>
    </ligand>
</feature>
<comment type="caution">
    <text evidence="7">The sequence shown here is derived from an EMBL/GenBank/DDBJ whole genome shotgun (WGS) entry which is preliminary data.</text>
</comment>
<evidence type="ECO:0000256" key="5">
    <source>
        <dbReference type="ARBA" id="ARBA00022691"/>
    </source>
</evidence>
<dbReference type="InterPro" id="IPR029063">
    <property type="entry name" value="SAM-dependent_MTases_sf"/>
</dbReference>
<dbReference type="Proteomes" id="UP000178656">
    <property type="component" value="Unassembled WGS sequence"/>
</dbReference>
<evidence type="ECO:0000256" key="2">
    <source>
        <dbReference type="ARBA" id="ARBA00022552"/>
    </source>
</evidence>
<dbReference type="AlphaFoldDB" id="A0A1F5TFE9"/>
<name>A0A1F5TFE9_9BACT</name>
<dbReference type="GO" id="GO:0005737">
    <property type="term" value="C:cytoplasm"/>
    <property type="evidence" value="ECO:0007669"/>
    <property type="project" value="UniProtKB-SubCell"/>
</dbReference>
<keyword evidence="4 6" id="KW-0808">Transferase</keyword>
<feature type="binding site" evidence="6">
    <location>
        <position position="100"/>
    </location>
    <ligand>
        <name>S-adenosyl-L-methionine</name>
        <dbReference type="ChEBI" id="CHEBI:59789"/>
    </ligand>
</feature>
<dbReference type="EMBL" id="MFGM01000021">
    <property type="protein sequence ID" value="OGF37476.1"/>
    <property type="molecule type" value="Genomic_DNA"/>
</dbReference>
<dbReference type="HAMAP" id="MF_01007">
    <property type="entry name" value="16SrRNA_methyltr_H"/>
    <property type="match status" value="1"/>
</dbReference>
<dbReference type="GO" id="GO:0070475">
    <property type="term" value="P:rRNA base methylation"/>
    <property type="evidence" value="ECO:0007669"/>
    <property type="project" value="UniProtKB-UniRule"/>
</dbReference>
<dbReference type="EC" id="2.1.1.199" evidence="6"/>
<comment type="subcellular location">
    <subcellularLocation>
        <location evidence="6">Cytoplasm</location>
    </subcellularLocation>
</comment>
<proteinExistence type="inferred from homology"/>
<dbReference type="PANTHER" id="PTHR11265:SF0">
    <property type="entry name" value="12S RRNA N4-METHYLCYTIDINE METHYLTRANSFERASE"/>
    <property type="match status" value="1"/>
</dbReference>
<keyword evidence="6" id="KW-0963">Cytoplasm</keyword>